<name>A0A409XQI8_PSICY</name>
<feature type="region of interest" description="Disordered" evidence="1">
    <location>
        <begin position="538"/>
        <end position="562"/>
    </location>
</feature>
<evidence type="ECO:0000256" key="2">
    <source>
        <dbReference type="SAM" id="Phobius"/>
    </source>
</evidence>
<organism evidence="4 5">
    <name type="scientific">Psilocybe cyanescens</name>
    <dbReference type="NCBI Taxonomy" id="93625"/>
    <lineage>
        <taxon>Eukaryota</taxon>
        <taxon>Fungi</taxon>
        <taxon>Dikarya</taxon>
        <taxon>Basidiomycota</taxon>
        <taxon>Agaricomycotina</taxon>
        <taxon>Agaricomycetes</taxon>
        <taxon>Agaricomycetidae</taxon>
        <taxon>Agaricales</taxon>
        <taxon>Agaricineae</taxon>
        <taxon>Strophariaceae</taxon>
        <taxon>Psilocybe</taxon>
    </lineage>
</organism>
<dbReference type="InterPro" id="IPR001303">
    <property type="entry name" value="Aldolase_II/adducin_N"/>
</dbReference>
<keyword evidence="5" id="KW-1185">Reference proteome</keyword>
<feature type="region of interest" description="Disordered" evidence="1">
    <location>
        <begin position="452"/>
        <end position="497"/>
    </location>
</feature>
<evidence type="ECO:0000256" key="1">
    <source>
        <dbReference type="SAM" id="MobiDB-lite"/>
    </source>
</evidence>
<protein>
    <recommendedName>
        <fullName evidence="3">Class II aldolase/adducin N-terminal domain-containing protein</fullName>
    </recommendedName>
</protein>
<comment type="caution">
    <text evidence="4">The sequence shown here is derived from an EMBL/GenBank/DDBJ whole genome shotgun (WGS) entry which is preliminary data.</text>
</comment>
<feature type="compositionally biased region" description="Low complexity" evidence="1">
    <location>
        <begin position="452"/>
        <end position="492"/>
    </location>
</feature>
<dbReference type="InParanoid" id="A0A409XQI8"/>
<proteinExistence type="predicted"/>
<dbReference type="PANTHER" id="PTHR10672">
    <property type="entry name" value="ADDUCIN"/>
    <property type="match status" value="1"/>
</dbReference>
<evidence type="ECO:0000313" key="4">
    <source>
        <dbReference type="EMBL" id="PPQ93083.1"/>
    </source>
</evidence>
<feature type="compositionally biased region" description="Low complexity" evidence="1">
    <location>
        <begin position="541"/>
        <end position="554"/>
    </location>
</feature>
<reference evidence="4 5" key="1">
    <citation type="journal article" date="2018" name="Evol. Lett.">
        <title>Horizontal gene cluster transfer increased hallucinogenic mushroom diversity.</title>
        <authorList>
            <person name="Reynolds H.T."/>
            <person name="Vijayakumar V."/>
            <person name="Gluck-Thaler E."/>
            <person name="Korotkin H.B."/>
            <person name="Matheny P.B."/>
            <person name="Slot J.C."/>
        </authorList>
    </citation>
    <scope>NUCLEOTIDE SEQUENCE [LARGE SCALE GENOMIC DNA]</scope>
    <source>
        <strain evidence="4 5">2631</strain>
    </source>
</reference>
<dbReference type="InterPro" id="IPR051017">
    <property type="entry name" value="Aldolase-II_Adducin_sf"/>
</dbReference>
<gene>
    <name evidence="4" type="ORF">CVT25_003115</name>
</gene>
<dbReference type="PANTHER" id="PTHR10672:SF39">
    <property type="entry name" value="CLASS II ALDOLASE_ADDUCIN N-TERMINAL DOMAIN-CONTAINING PROTEIN"/>
    <property type="match status" value="1"/>
</dbReference>
<dbReference type="Proteomes" id="UP000283269">
    <property type="component" value="Unassembled WGS sequence"/>
</dbReference>
<feature type="compositionally biased region" description="Basic and acidic residues" evidence="1">
    <location>
        <begin position="672"/>
        <end position="689"/>
    </location>
</feature>
<keyword evidence="2" id="KW-1133">Transmembrane helix</keyword>
<evidence type="ECO:0000259" key="3">
    <source>
        <dbReference type="SMART" id="SM01007"/>
    </source>
</evidence>
<feature type="compositionally biased region" description="Basic and acidic residues" evidence="1">
    <location>
        <begin position="697"/>
        <end position="710"/>
    </location>
</feature>
<dbReference type="EMBL" id="NHYD01000855">
    <property type="protein sequence ID" value="PPQ93083.1"/>
    <property type="molecule type" value="Genomic_DNA"/>
</dbReference>
<dbReference type="InterPro" id="IPR036409">
    <property type="entry name" value="Aldolase_II/adducin_N_sf"/>
</dbReference>
<keyword evidence="2" id="KW-0812">Transmembrane</keyword>
<feature type="domain" description="Class II aldolase/adducin N-terminal" evidence="3">
    <location>
        <begin position="60"/>
        <end position="265"/>
    </location>
</feature>
<feature type="compositionally biased region" description="Low complexity" evidence="1">
    <location>
        <begin position="657"/>
        <end position="671"/>
    </location>
</feature>
<feature type="region of interest" description="Disordered" evidence="1">
    <location>
        <begin position="589"/>
        <end position="618"/>
    </location>
</feature>
<dbReference type="Gene3D" id="3.40.225.10">
    <property type="entry name" value="Class II aldolase/adducin N-terminal domain"/>
    <property type="match status" value="1"/>
</dbReference>
<dbReference type="AlphaFoldDB" id="A0A409XQI8"/>
<dbReference type="SUPFAM" id="SSF53639">
    <property type="entry name" value="AraD/HMP-PK domain-like"/>
    <property type="match status" value="1"/>
</dbReference>
<feature type="region of interest" description="Disordered" evidence="1">
    <location>
        <begin position="643"/>
        <end position="710"/>
    </location>
</feature>
<dbReference type="GO" id="GO:0051015">
    <property type="term" value="F:actin filament binding"/>
    <property type="evidence" value="ECO:0007669"/>
    <property type="project" value="TreeGrafter"/>
</dbReference>
<accession>A0A409XQI8</accession>
<evidence type="ECO:0000313" key="5">
    <source>
        <dbReference type="Proteomes" id="UP000283269"/>
    </source>
</evidence>
<dbReference type="GO" id="GO:0005856">
    <property type="term" value="C:cytoskeleton"/>
    <property type="evidence" value="ECO:0007669"/>
    <property type="project" value="TreeGrafter"/>
</dbReference>
<keyword evidence="2" id="KW-0472">Membrane</keyword>
<sequence length="710" mass="74613">MRLFQSKSKFNLRSVVPVAMVWASWCQCVLSVNGQSSASAPAPSASASASASPSVTSAAIDLLNANHILHFLDVVDAFGHISVRNPDNASQFIMSFAIAPALATSQSLVTYDIDNATALHLTFNSSVTGSAIPSSFLERFIHSQIFKAFPDVTSVVHAHTSEVLPFGAAGVGLRAQMGTAGSVGALSSGTPIFDTNTLPASILPPSAPHDLLIRDTALGDALAREFVSASAIVLMKGHGMAVKGAGIRDAVFRAFYTKQSAVVQLQAMALSGGKMTGLDAREAADAATTNEGQSLLNRAWDLWVAQVSDNPLYINDLIHCRAPTSVGFFRLQVFLLFSCCYLFSDLGTGNSRRPELTQTNLVDIFLFRADSQQQLLHFPQHPNPPDRAGMVTAQVNDTWFGANGLNFQGTNVSFPYFWVIIRSDATLANGNFIPQPIFTAVQTQVLDSVASPSTVPSTTVSPSSLSTSPNSSPRISSPSSPSSPPSSSSTSTAGNVQHASSASSFPRWAIAVIVVLGFFAIAATCILAFVILRRIRRRQQRSSTSSRNSMGSASPMMPRDQQHHPEMIQRYDSAGSPLLAPVALGAAAGAGAGSSHQHTGGPGSTTHDGASAISDTGGPFSGADAAIMADAFRKMLRKPDFADRPVEEGESPEQPEGAGAADAAGARGSTDAGHEVLRGQLAEEGRDIRSVSSSRGVKVESQELDPSDTR</sequence>
<dbReference type="STRING" id="93625.A0A409XQI8"/>
<dbReference type="Pfam" id="PF00596">
    <property type="entry name" value="Aldolase_II"/>
    <property type="match status" value="1"/>
</dbReference>
<dbReference type="SMART" id="SM01007">
    <property type="entry name" value="Aldolase_II"/>
    <property type="match status" value="1"/>
</dbReference>
<feature type="transmembrane region" description="Helical" evidence="2">
    <location>
        <begin position="508"/>
        <end position="532"/>
    </location>
</feature>
<dbReference type="OrthoDB" id="2932980at2759"/>